<organism evidence="4 5">
    <name type="scientific">Candidatus Caccoplasma merdipullorum</name>
    <dbReference type="NCBI Taxonomy" id="2840718"/>
    <lineage>
        <taxon>Bacteria</taxon>
        <taxon>Pseudomonadati</taxon>
        <taxon>Bacteroidota</taxon>
        <taxon>Bacteroidia</taxon>
        <taxon>Bacteroidales</taxon>
        <taxon>Bacteroidaceae</taxon>
        <taxon>Bacteroidaceae incertae sedis</taxon>
        <taxon>Candidatus Caccoplasma</taxon>
    </lineage>
</organism>
<evidence type="ECO:0000259" key="2">
    <source>
        <dbReference type="Pfam" id="PF18798"/>
    </source>
</evidence>
<comment type="caution">
    <text evidence="4">The sequence shown here is derived from an EMBL/GenBank/DDBJ whole genome shotgun (WGS) entry which is preliminary data.</text>
</comment>
<name>A0A9D9E2R3_9BACT</name>
<accession>A0A9D9E2R3</accession>
<evidence type="ECO:0000313" key="5">
    <source>
        <dbReference type="Proteomes" id="UP000823636"/>
    </source>
</evidence>
<evidence type="ECO:0000259" key="3">
    <source>
        <dbReference type="Pfam" id="PF18819"/>
    </source>
</evidence>
<evidence type="ECO:0000313" key="4">
    <source>
        <dbReference type="EMBL" id="MBO8438504.1"/>
    </source>
</evidence>
<dbReference type="AlphaFoldDB" id="A0A9D9E2R3"/>
<dbReference type="Pfam" id="PF18819">
    <property type="entry name" value="MuF_C"/>
    <property type="match status" value="1"/>
</dbReference>
<evidence type="ECO:0000256" key="1">
    <source>
        <dbReference type="SAM" id="MobiDB-lite"/>
    </source>
</evidence>
<dbReference type="Proteomes" id="UP000823636">
    <property type="component" value="Unassembled WGS sequence"/>
</dbReference>
<feature type="domain" description="Phage MuF C-terminal" evidence="3">
    <location>
        <begin position="372"/>
        <end position="472"/>
    </location>
</feature>
<gene>
    <name evidence="4" type="ORF">IAC54_06365</name>
</gene>
<dbReference type="EMBL" id="JADIMW010000068">
    <property type="protein sequence ID" value="MBO8438504.1"/>
    <property type="molecule type" value="Genomic_DNA"/>
</dbReference>
<reference evidence="4" key="2">
    <citation type="journal article" date="2021" name="PeerJ">
        <title>Extensive microbial diversity within the chicken gut microbiome revealed by metagenomics and culture.</title>
        <authorList>
            <person name="Gilroy R."/>
            <person name="Ravi A."/>
            <person name="Getino M."/>
            <person name="Pursley I."/>
            <person name="Horton D.L."/>
            <person name="Alikhan N.F."/>
            <person name="Baker D."/>
            <person name="Gharbi K."/>
            <person name="Hall N."/>
            <person name="Watson M."/>
            <person name="Adriaenssens E.M."/>
            <person name="Foster-Nyarko E."/>
            <person name="Jarju S."/>
            <person name="Secka A."/>
            <person name="Antonio M."/>
            <person name="Oren A."/>
            <person name="Chaudhuri R.R."/>
            <person name="La Ragione R."/>
            <person name="Hildebrand F."/>
            <person name="Pallen M.J."/>
        </authorList>
    </citation>
    <scope>NUCLEOTIDE SEQUENCE</scope>
    <source>
        <strain evidence="4">G3-4614</strain>
    </source>
</reference>
<dbReference type="InterPro" id="IPR041131">
    <property type="entry name" value="MuF_C"/>
</dbReference>
<dbReference type="InterPro" id="IPR040824">
    <property type="entry name" value="LPD3"/>
</dbReference>
<feature type="region of interest" description="Disordered" evidence="1">
    <location>
        <begin position="689"/>
        <end position="712"/>
    </location>
</feature>
<reference evidence="4" key="1">
    <citation type="submission" date="2020-10" db="EMBL/GenBank/DDBJ databases">
        <authorList>
            <person name="Gilroy R."/>
        </authorList>
    </citation>
    <scope>NUCLEOTIDE SEQUENCE</scope>
    <source>
        <strain evidence="4">G3-4614</strain>
    </source>
</reference>
<dbReference type="Pfam" id="PF18798">
    <property type="entry name" value="LPD3"/>
    <property type="match status" value="2"/>
</dbReference>
<feature type="domain" description="Large polyvalent protein-associated" evidence="2">
    <location>
        <begin position="3"/>
        <end position="67"/>
    </location>
</feature>
<proteinExistence type="predicted"/>
<sequence length="733" mass="83487">MDSEAHLKSAAYIPQMIGNAVFITEEANTKEKTGFDSYRYYVLGLRMGSVDYTAKLVVGVKDGEAYYDHALTEIEKNSLLESIDPINTGFANKEDAVSAVKDKRLLSLLQTNSSKVVDENGEPRVIDGLYLNIKERNPITRLDISINKANNYVNKISEIENETGMEWDNESIFYQEEKAYNLLESIVSQKDYIEILINSIRKGIIPSIVVAYRYGDINERGRSYNYRDQIFEQGISVVGRVSELNTNIDKYYELFYGEQPYNIVVGVYSGNRGADGEILLTPATKLGLVENLGNIIKSATDNTGSFSSENADIRFRMDNDLEEVNRRFNEELERYQQGKMSKNEMFHLGLPNGVMSIFLPNLPIVMRQRVVNKGANKKHNVEVSSIINMPQKISEPIFVFKKDDKSLSILSEMKDKIGRNVFVAFDLSSEIQDGGRYIEVNDVTTVHGRRIENIIRPINENNSLQWVDKKKALEWFSSASPNVQQEITSQELKTASNIIKNFENPNPETEKNTEDIRSRMDNEAHLKSLAVTPQLIENAIFIDELPNEKGNGKYDSYRYYVCGLKIGGVDYTVKVTIGVKQGKRYYDHSLTEIEKGNLYEIANGFTSTGGAPVPSSAEYKDRRLVSILQADASKVVDENGEPRVVYHGTNESFLSFDRNKAGISRNTCERPGRIGRNIWQKFFPERIRDSQKADGRKNGRINNLENKKSYSHRRKSYKNDAYFGFEQNFQHQR</sequence>
<protein>
    <submittedName>
        <fullName evidence="4">Uncharacterized protein</fullName>
    </submittedName>
</protein>
<feature type="domain" description="Large polyvalent protein-associated" evidence="2">
    <location>
        <begin position="511"/>
        <end position="586"/>
    </location>
</feature>